<name>A0A3L6Q0J2_PANMI</name>
<dbReference type="EMBL" id="PQIB02000014">
    <property type="protein sequence ID" value="RLM69502.1"/>
    <property type="molecule type" value="Genomic_DNA"/>
</dbReference>
<organism evidence="1 2">
    <name type="scientific">Panicum miliaceum</name>
    <name type="common">Proso millet</name>
    <name type="synonym">Broomcorn millet</name>
    <dbReference type="NCBI Taxonomy" id="4540"/>
    <lineage>
        <taxon>Eukaryota</taxon>
        <taxon>Viridiplantae</taxon>
        <taxon>Streptophyta</taxon>
        <taxon>Embryophyta</taxon>
        <taxon>Tracheophyta</taxon>
        <taxon>Spermatophyta</taxon>
        <taxon>Magnoliopsida</taxon>
        <taxon>Liliopsida</taxon>
        <taxon>Poales</taxon>
        <taxon>Poaceae</taxon>
        <taxon>PACMAD clade</taxon>
        <taxon>Panicoideae</taxon>
        <taxon>Panicodae</taxon>
        <taxon>Paniceae</taxon>
        <taxon>Panicinae</taxon>
        <taxon>Panicum</taxon>
        <taxon>Panicum sect. Panicum</taxon>
    </lineage>
</organism>
<protein>
    <submittedName>
        <fullName evidence="1">Uncharacterized protein</fullName>
    </submittedName>
</protein>
<comment type="caution">
    <text evidence="1">The sequence shown here is derived from an EMBL/GenBank/DDBJ whole genome shotgun (WGS) entry which is preliminary data.</text>
</comment>
<evidence type="ECO:0000313" key="2">
    <source>
        <dbReference type="Proteomes" id="UP000275267"/>
    </source>
</evidence>
<keyword evidence="2" id="KW-1185">Reference proteome</keyword>
<accession>A0A3L6Q0J2</accession>
<sequence>MAEEATLDAEEFWHLDAENQLPRVVPEFPVFNMKNHDAICFSLCEGNHSFGYSGKTWMVEVHMKKKLLLNATAYSEEQILFRQITTKSARVLSQGLPFISSEMPDYLPEKRR</sequence>
<evidence type="ECO:0000313" key="1">
    <source>
        <dbReference type="EMBL" id="RLM69502.1"/>
    </source>
</evidence>
<dbReference type="STRING" id="4540.A0A3L6Q0J2"/>
<dbReference type="Proteomes" id="UP000275267">
    <property type="component" value="Unassembled WGS sequence"/>
</dbReference>
<gene>
    <name evidence="1" type="ORF">C2845_PM17G03820</name>
</gene>
<dbReference type="AlphaFoldDB" id="A0A3L6Q0J2"/>
<reference evidence="2" key="1">
    <citation type="journal article" date="2019" name="Nat. Commun.">
        <title>The genome of broomcorn millet.</title>
        <authorList>
            <person name="Zou C."/>
            <person name="Miki D."/>
            <person name="Li D."/>
            <person name="Tang Q."/>
            <person name="Xiao L."/>
            <person name="Rajput S."/>
            <person name="Deng P."/>
            <person name="Jia W."/>
            <person name="Huang R."/>
            <person name="Zhang M."/>
            <person name="Sun Y."/>
            <person name="Hu J."/>
            <person name="Fu X."/>
            <person name="Schnable P.S."/>
            <person name="Li F."/>
            <person name="Zhang H."/>
            <person name="Feng B."/>
            <person name="Zhu X."/>
            <person name="Liu R."/>
            <person name="Schnable J.C."/>
            <person name="Zhu J.-K."/>
            <person name="Zhang H."/>
        </authorList>
    </citation>
    <scope>NUCLEOTIDE SEQUENCE [LARGE SCALE GENOMIC DNA]</scope>
</reference>
<dbReference type="OrthoDB" id="604127at2759"/>
<proteinExistence type="predicted"/>